<dbReference type="EMBL" id="JAHXZJ010000747">
    <property type="protein sequence ID" value="KAH0557468.1"/>
    <property type="molecule type" value="Genomic_DNA"/>
</dbReference>
<accession>A0AAV7IT47</accession>
<organism evidence="1 2">
    <name type="scientific">Cotesia glomerata</name>
    <name type="common">Lepidopteran parasitic wasp</name>
    <name type="synonym">Apanteles glomeratus</name>
    <dbReference type="NCBI Taxonomy" id="32391"/>
    <lineage>
        <taxon>Eukaryota</taxon>
        <taxon>Metazoa</taxon>
        <taxon>Ecdysozoa</taxon>
        <taxon>Arthropoda</taxon>
        <taxon>Hexapoda</taxon>
        <taxon>Insecta</taxon>
        <taxon>Pterygota</taxon>
        <taxon>Neoptera</taxon>
        <taxon>Endopterygota</taxon>
        <taxon>Hymenoptera</taxon>
        <taxon>Apocrita</taxon>
        <taxon>Ichneumonoidea</taxon>
        <taxon>Braconidae</taxon>
        <taxon>Microgastrinae</taxon>
        <taxon>Cotesia</taxon>
    </lineage>
</organism>
<keyword evidence="2" id="KW-1185">Reference proteome</keyword>
<comment type="caution">
    <text evidence="1">The sequence shown here is derived from an EMBL/GenBank/DDBJ whole genome shotgun (WGS) entry which is preliminary data.</text>
</comment>
<protein>
    <submittedName>
        <fullName evidence="1">Uncharacterized protein</fullName>
    </submittedName>
</protein>
<proteinExistence type="predicted"/>
<reference evidence="1 2" key="1">
    <citation type="journal article" date="2021" name="J. Hered.">
        <title>A chromosome-level genome assembly of the parasitoid wasp, Cotesia glomerata (Hymenoptera: Braconidae).</title>
        <authorList>
            <person name="Pinto B.J."/>
            <person name="Weis J.J."/>
            <person name="Gamble T."/>
            <person name="Ode P.J."/>
            <person name="Paul R."/>
            <person name="Zaspel J.M."/>
        </authorList>
    </citation>
    <scope>NUCLEOTIDE SEQUENCE [LARGE SCALE GENOMIC DNA]</scope>
    <source>
        <strain evidence="1">CgM1</strain>
    </source>
</reference>
<dbReference type="AlphaFoldDB" id="A0AAV7IT47"/>
<sequence>MRIPHRGHTYTLRCDFENGGLSLCSLHTGTQTHSKRVAAMDKKYGFCSRDARASAERKCCAKPRTLTTDKPPPKRFSFTLQNLSLLSSNGSIFNPLHSTRNAPYHPSTSLYPFYSDYPHSLPLTFFPSSFSSLCFLSTRFDLPLA</sequence>
<evidence type="ECO:0000313" key="1">
    <source>
        <dbReference type="EMBL" id="KAH0557468.1"/>
    </source>
</evidence>
<dbReference type="Proteomes" id="UP000826195">
    <property type="component" value="Unassembled WGS sequence"/>
</dbReference>
<evidence type="ECO:0000313" key="2">
    <source>
        <dbReference type="Proteomes" id="UP000826195"/>
    </source>
</evidence>
<gene>
    <name evidence="1" type="ORF">KQX54_006544</name>
</gene>
<name>A0AAV7IT47_COTGL</name>